<protein>
    <submittedName>
        <fullName evidence="2">Uncharacterized protein</fullName>
    </submittedName>
</protein>
<feature type="region of interest" description="Disordered" evidence="1">
    <location>
        <begin position="92"/>
        <end position="128"/>
    </location>
</feature>
<feature type="compositionally biased region" description="Basic and acidic residues" evidence="1">
    <location>
        <begin position="152"/>
        <end position="164"/>
    </location>
</feature>
<reference evidence="2" key="2">
    <citation type="journal article" date="2020" name="Nat. Commun.">
        <title>Large-scale genome sequencing of mycorrhizal fungi provides insights into the early evolution of symbiotic traits.</title>
        <authorList>
            <person name="Miyauchi S."/>
            <person name="Kiss E."/>
            <person name="Kuo A."/>
            <person name="Drula E."/>
            <person name="Kohler A."/>
            <person name="Sanchez-Garcia M."/>
            <person name="Morin E."/>
            <person name="Andreopoulos B."/>
            <person name="Barry K.W."/>
            <person name="Bonito G."/>
            <person name="Buee M."/>
            <person name="Carver A."/>
            <person name="Chen C."/>
            <person name="Cichocki N."/>
            <person name="Clum A."/>
            <person name="Culley D."/>
            <person name="Crous P.W."/>
            <person name="Fauchery L."/>
            <person name="Girlanda M."/>
            <person name="Hayes R.D."/>
            <person name="Keri Z."/>
            <person name="LaButti K."/>
            <person name="Lipzen A."/>
            <person name="Lombard V."/>
            <person name="Magnuson J."/>
            <person name="Maillard F."/>
            <person name="Murat C."/>
            <person name="Nolan M."/>
            <person name="Ohm R.A."/>
            <person name="Pangilinan J."/>
            <person name="Pereira M.F."/>
            <person name="Perotto S."/>
            <person name="Peter M."/>
            <person name="Pfister S."/>
            <person name="Riley R."/>
            <person name="Sitrit Y."/>
            <person name="Stielow J.B."/>
            <person name="Szollosi G."/>
            <person name="Zifcakova L."/>
            <person name="Stursova M."/>
            <person name="Spatafora J.W."/>
            <person name="Tedersoo L."/>
            <person name="Vaario L.M."/>
            <person name="Yamada A."/>
            <person name="Yan M."/>
            <person name="Wang P."/>
            <person name="Xu J."/>
            <person name="Bruns T."/>
            <person name="Baldrian P."/>
            <person name="Vilgalys R."/>
            <person name="Dunand C."/>
            <person name="Henrissat B."/>
            <person name="Grigoriev I.V."/>
            <person name="Hibbett D."/>
            <person name="Nagy L.G."/>
            <person name="Martin F.M."/>
        </authorList>
    </citation>
    <scope>NUCLEOTIDE SEQUENCE</scope>
    <source>
        <strain evidence="2">BED1</strain>
    </source>
</reference>
<feature type="region of interest" description="Disordered" evidence="1">
    <location>
        <begin position="148"/>
        <end position="176"/>
    </location>
</feature>
<evidence type="ECO:0000313" key="3">
    <source>
        <dbReference type="Proteomes" id="UP001194468"/>
    </source>
</evidence>
<feature type="region of interest" description="Disordered" evidence="1">
    <location>
        <begin position="33"/>
        <end position="67"/>
    </location>
</feature>
<dbReference type="AlphaFoldDB" id="A0AAD4BLD8"/>
<reference evidence="2" key="1">
    <citation type="submission" date="2019-10" db="EMBL/GenBank/DDBJ databases">
        <authorList>
            <consortium name="DOE Joint Genome Institute"/>
            <person name="Kuo A."/>
            <person name="Miyauchi S."/>
            <person name="Kiss E."/>
            <person name="Drula E."/>
            <person name="Kohler A."/>
            <person name="Sanchez-Garcia M."/>
            <person name="Andreopoulos B."/>
            <person name="Barry K.W."/>
            <person name="Bonito G."/>
            <person name="Buee M."/>
            <person name="Carver A."/>
            <person name="Chen C."/>
            <person name="Cichocki N."/>
            <person name="Clum A."/>
            <person name="Culley D."/>
            <person name="Crous P.W."/>
            <person name="Fauchery L."/>
            <person name="Girlanda M."/>
            <person name="Hayes R."/>
            <person name="Keri Z."/>
            <person name="LaButti K."/>
            <person name="Lipzen A."/>
            <person name="Lombard V."/>
            <person name="Magnuson J."/>
            <person name="Maillard F."/>
            <person name="Morin E."/>
            <person name="Murat C."/>
            <person name="Nolan M."/>
            <person name="Ohm R."/>
            <person name="Pangilinan J."/>
            <person name="Pereira M."/>
            <person name="Perotto S."/>
            <person name="Peter M."/>
            <person name="Riley R."/>
            <person name="Sitrit Y."/>
            <person name="Stielow B."/>
            <person name="Szollosi G."/>
            <person name="Zifcakova L."/>
            <person name="Stursova M."/>
            <person name="Spatafora J.W."/>
            <person name="Tedersoo L."/>
            <person name="Vaario L.-M."/>
            <person name="Yamada A."/>
            <person name="Yan M."/>
            <person name="Wang P."/>
            <person name="Xu J."/>
            <person name="Bruns T."/>
            <person name="Baldrian P."/>
            <person name="Vilgalys R."/>
            <person name="Henrissat B."/>
            <person name="Grigoriev I.V."/>
            <person name="Hibbett D."/>
            <person name="Nagy L.G."/>
            <person name="Martin F.M."/>
        </authorList>
    </citation>
    <scope>NUCLEOTIDE SEQUENCE</scope>
    <source>
        <strain evidence="2">BED1</strain>
    </source>
</reference>
<feature type="compositionally biased region" description="Acidic residues" evidence="1">
    <location>
        <begin position="165"/>
        <end position="176"/>
    </location>
</feature>
<comment type="caution">
    <text evidence="2">The sequence shown here is derived from an EMBL/GenBank/DDBJ whole genome shotgun (WGS) entry which is preliminary data.</text>
</comment>
<sequence length="176" mass="20686">MITAELFEEKKESIFEQPHKVFKHYAKEYRNSNNLTLTHGAKPKGKSNAQTTRQDGRKQTKTEERVTVCDQSELQEAAWDFLFSYHYQSTDESAEEDGLGGIDPRTDDEQQVNTKAKPVAKRKAPSKLPWITRRPAYRAELDGLRYIQMPDEEPKHEDKDVDMYEERDEENEWQFN</sequence>
<feature type="compositionally biased region" description="Basic and acidic residues" evidence="1">
    <location>
        <begin position="54"/>
        <end position="67"/>
    </location>
</feature>
<dbReference type="EMBL" id="WHUW01000034">
    <property type="protein sequence ID" value="KAF8433342.1"/>
    <property type="molecule type" value="Genomic_DNA"/>
</dbReference>
<evidence type="ECO:0000313" key="2">
    <source>
        <dbReference type="EMBL" id="KAF8433342.1"/>
    </source>
</evidence>
<dbReference type="Proteomes" id="UP001194468">
    <property type="component" value="Unassembled WGS sequence"/>
</dbReference>
<gene>
    <name evidence="2" type="ORF">L210DRAFT_984361</name>
</gene>
<accession>A0AAD4BLD8</accession>
<keyword evidence="3" id="KW-1185">Reference proteome</keyword>
<name>A0AAD4BLD8_BOLED</name>
<evidence type="ECO:0000256" key="1">
    <source>
        <dbReference type="SAM" id="MobiDB-lite"/>
    </source>
</evidence>
<organism evidence="2 3">
    <name type="scientific">Boletus edulis BED1</name>
    <dbReference type="NCBI Taxonomy" id="1328754"/>
    <lineage>
        <taxon>Eukaryota</taxon>
        <taxon>Fungi</taxon>
        <taxon>Dikarya</taxon>
        <taxon>Basidiomycota</taxon>
        <taxon>Agaricomycotina</taxon>
        <taxon>Agaricomycetes</taxon>
        <taxon>Agaricomycetidae</taxon>
        <taxon>Boletales</taxon>
        <taxon>Boletineae</taxon>
        <taxon>Boletaceae</taxon>
        <taxon>Boletoideae</taxon>
        <taxon>Boletus</taxon>
    </lineage>
</organism>
<proteinExistence type="predicted"/>